<comment type="similarity">
    <text evidence="2">Belongs to the protein kinase superfamily. AGC Ser/Thr protein kinase family. S6 kinase subfamily.</text>
</comment>
<dbReference type="InterPro" id="IPR016239">
    <property type="entry name" value="Ribosomal_S6_kinase_II"/>
</dbReference>
<dbReference type="FunFam" id="1.10.510.10:FF:000109">
    <property type="entry name" value="Ribosomal protein S6 kinase"/>
    <property type="match status" value="1"/>
</dbReference>
<dbReference type="PANTHER" id="PTHR24351">
    <property type="entry name" value="RIBOSOMAL PROTEIN S6 KINASE"/>
    <property type="match status" value="1"/>
</dbReference>
<dbReference type="InterPro" id="IPR008271">
    <property type="entry name" value="Ser/Thr_kinase_AS"/>
</dbReference>
<dbReference type="PROSITE" id="PS00108">
    <property type="entry name" value="PROTEIN_KINASE_ST"/>
    <property type="match status" value="2"/>
</dbReference>
<keyword evidence="8 14" id="KW-0547">Nucleotide-binding</keyword>
<feature type="active site" description="Proton acceptor" evidence="13">
    <location>
        <position position="592"/>
    </location>
</feature>
<comment type="cofactor">
    <cofactor evidence="1">
        <name>Mg(2+)</name>
        <dbReference type="ChEBI" id="CHEBI:18420"/>
    </cofactor>
</comment>
<evidence type="ECO:0000256" key="3">
    <source>
        <dbReference type="ARBA" id="ARBA00012513"/>
    </source>
</evidence>
<keyword evidence="20" id="KW-1185">Reference proteome</keyword>
<dbReference type="PROSITE" id="PS00107">
    <property type="entry name" value="PROTEIN_KINASE_ATP"/>
    <property type="match status" value="2"/>
</dbReference>
<feature type="domain" description="Protein kinase" evidence="17">
    <location>
        <begin position="475"/>
        <end position="733"/>
    </location>
</feature>
<dbReference type="KEGG" id="dpa:109546463"/>
<dbReference type="GO" id="GO:0035556">
    <property type="term" value="P:intracellular signal transduction"/>
    <property type="evidence" value="ECO:0007669"/>
    <property type="project" value="InterPro"/>
</dbReference>
<dbReference type="GeneID" id="109546463"/>
<feature type="binding site" evidence="14">
    <location>
        <begin position="481"/>
        <end position="489"/>
    </location>
    <ligand>
        <name>ATP</name>
        <dbReference type="ChEBI" id="CHEBI:30616"/>
    </ligand>
</feature>
<feature type="region of interest" description="Disordered" evidence="16">
    <location>
        <begin position="432"/>
        <end position="451"/>
    </location>
</feature>
<feature type="binding site" evidence="14 15">
    <location>
        <position position="504"/>
    </location>
    <ligand>
        <name>ATP</name>
        <dbReference type="ChEBI" id="CHEBI:30616"/>
    </ligand>
</feature>
<evidence type="ECO:0000259" key="17">
    <source>
        <dbReference type="PROSITE" id="PS50011"/>
    </source>
</evidence>
<keyword evidence="6" id="KW-0808">Transferase</keyword>
<evidence type="ECO:0000256" key="16">
    <source>
        <dbReference type="SAM" id="MobiDB-lite"/>
    </source>
</evidence>
<dbReference type="Gene3D" id="1.10.510.10">
    <property type="entry name" value="Transferase(Phosphotransferase) domain 1"/>
    <property type="match status" value="2"/>
</dbReference>
<feature type="binding site" evidence="14">
    <location>
        <begin position="87"/>
        <end position="95"/>
    </location>
    <ligand>
        <name>ATP</name>
        <dbReference type="ChEBI" id="CHEBI:30616"/>
    </ligand>
</feature>
<evidence type="ECO:0000313" key="20">
    <source>
        <dbReference type="Proteomes" id="UP000019118"/>
    </source>
</evidence>
<feature type="active site" description="Proton acceptor" evidence="13">
    <location>
        <position position="209"/>
    </location>
</feature>
<evidence type="ECO:0000256" key="12">
    <source>
        <dbReference type="ARBA" id="ARBA00048679"/>
    </source>
</evidence>
<feature type="domain" description="AGC-kinase C-terminal" evidence="18">
    <location>
        <begin position="352"/>
        <end position="419"/>
    </location>
</feature>
<dbReference type="Pfam" id="PF00069">
    <property type="entry name" value="Pkinase"/>
    <property type="match status" value="2"/>
</dbReference>
<proteinExistence type="inferred from homology"/>
<name>A0AAR5QIL1_DENPD</name>
<feature type="binding site" evidence="14 15">
    <location>
        <position position="113"/>
    </location>
    <ligand>
        <name>ATP</name>
        <dbReference type="ChEBI" id="CHEBI:30616"/>
    </ligand>
</feature>
<dbReference type="FunFam" id="3.30.200.20:FF:000686">
    <property type="entry name" value="Ribosomal protein S6 kinase"/>
    <property type="match status" value="1"/>
</dbReference>
<dbReference type="PROSITE" id="PS51285">
    <property type="entry name" value="AGC_KINASE_CTER"/>
    <property type="match status" value="1"/>
</dbReference>
<dbReference type="EnsemblMetazoa" id="XM_019917428.1">
    <property type="protein sequence ID" value="XP_019772987.1"/>
    <property type="gene ID" value="LOC109546463"/>
</dbReference>
<dbReference type="InterPro" id="IPR017441">
    <property type="entry name" value="Protein_kinase_ATP_BS"/>
</dbReference>
<evidence type="ECO:0000313" key="19">
    <source>
        <dbReference type="EnsemblMetazoa" id="XP_019772987.1"/>
    </source>
</evidence>
<evidence type="ECO:0000256" key="2">
    <source>
        <dbReference type="ARBA" id="ARBA00009804"/>
    </source>
</evidence>
<dbReference type="InterPro" id="IPR000719">
    <property type="entry name" value="Prot_kinase_dom"/>
</dbReference>
<dbReference type="GO" id="GO:0004674">
    <property type="term" value="F:protein serine/threonine kinase activity"/>
    <property type="evidence" value="ECO:0007669"/>
    <property type="project" value="UniProtKB-KW"/>
</dbReference>
<protein>
    <recommendedName>
        <fullName evidence="3">non-specific serine/threonine protein kinase</fullName>
        <ecNumber evidence="3">2.7.11.1</ecNumber>
    </recommendedName>
</protein>
<feature type="domain" description="Protein kinase" evidence="17">
    <location>
        <begin position="81"/>
        <end position="351"/>
    </location>
</feature>
<dbReference type="InterPro" id="IPR017892">
    <property type="entry name" value="Pkinase_C"/>
</dbReference>
<keyword evidence="9" id="KW-0418">Kinase</keyword>
<feature type="region of interest" description="Disordered" evidence="16">
    <location>
        <begin position="778"/>
        <end position="861"/>
    </location>
</feature>
<evidence type="ECO:0000256" key="6">
    <source>
        <dbReference type="ARBA" id="ARBA00022679"/>
    </source>
</evidence>
<feature type="compositionally biased region" description="Low complexity" evidence="16">
    <location>
        <begin position="793"/>
        <end position="824"/>
    </location>
</feature>
<keyword evidence="7" id="KW-0677">Repeat</keyword>
<evidence type="ECO:0000256" key="15">
    <source>
        <dbReference type="PROSITE-ProRule" id="PRU10141"/>
    </source>
</evidence>
<keyword evidence="4" id="KW-0723">Serine/threonine-protein kinase</keyword>
<dbReference type="AlphaFoldDB" id="A0AAR5QIL1"/>
<dbReference type="InterPro" id="IPR011009">
    <property type="entry name" value="Kinase-like_dom_sf"/>
</dbReference>
<keyword evidence="10 14" id="KW-0067">ATP-binding</keyword>
<comment type="catalytic activity">
    <reaction evidence="12">
        <text>L-seryl-[protein] + ATP = O-phospho-L-seryl-[protein] + ADP + H(+)</text>
        <dbReference type="Rhea" id="RHEA:17989"/>
        <dbReference type="Rhea" id="RHEA-COMP:9863"/>
        <dbReference type="Rhea" id="RHEA-COMP:11604"/>
        <dbReference type="ChEBI" id="CHEBI:15378"/>
        <dbReference type="ChEBI" id="CHEBI:29999"/>
        <dbReference type="ChEBI" id="CHEBI:30616"/>
        <dbReference type="ChEBI" id="CHEBI:83421"/>
        <dbReference type="ChEBI" id="CHEBI:456216"/>
        <dbReference type="EC" id="2.7.11.1"/>
    </reaction>
</comment>
<accession>A0AAR5QIL1</accession>
<dbReference type="SMART" id="SM00133">
    <property type="entry name" value="S_TK_X"/>
    <property type="match status" value="1"/>
</dbReference>
<evidence type="ECO:0000256" key="1">
    <source>
        <dbReference type="ARBA" id="ARBA00001946"/>
    </source>
</evidence>
<comment type="catalytic activity">
    <reaction evidence="11">
        <text>L-threonyl-[protein] + ATP = O-phospho-L-threonyl-[protein] + ADP + H(+)</text>
        <dbReference type="Rhea" id="RHEA:46608"/>
        <dbReference type="Rhea" id="RHEA-COMP:11060"/>
        <dbReference type="Rhea" id="RHEA-COMP:11605"/>
        <dbReference type="ChEBI" id="CHEBI:15378"/>
        <dbReference type="ChEBI" id="CHEBI:30013"/>
        <dbReference type="ChEBI" id="CHEBI:30616"/>
        <dbReference type="ChEBI" id="CHEBI:61977"/>
        <dbReference type="ChEBI" id="CHEBI:456216"/>
        <dbReference type="EC" id="2.7.11.1"/>
    </reaction>
</comment>
<dbReference type="PIRSF" id="PIRSF000606">
    <property type="entry name" value="Ribsml_S6_kin_2"/>
    <property type="match status" value="1"/>
</dbReference>
<dbReference type="SMART" id="SM00220">
    <property type="entry name" value="S_TKc"/>
    <property type="match status" value="2"/>
</dbReference>
<dbReference type="GO" id="GO:0005524">
    <property type="term" value="F:ATP binding"/>
    <property type="evidence" value="ECO:0007669"/>
    <property type="project" value="UniProtKB-UniRule"/>
</dbReference>
<dbReference type="EC" id="2.7.11.1" evidence="3"/>
<dbReference type="Pfam" id="PF00433">
    <property type="entry name" value="Pkinase_C"/>
    <property type="match status" value="1"/>
</dbReference>
<dbReference type="SUPFAM" id="SSF56112">
    <property type="entry name" value="Protein kinase-like (PK-like)"/>
    <property type="match status" value="2"/>
</dbReference>
<evidence type="ECO:0000256" key="5">
    <source>
        <dbReference type="ARBA" id="ARBA00022553"/>
    </source>
</evidence>
<dbReference type="InterPro" id="IPR000961">
    <property type="entry name" value="AGC-kinase_C"/>
</dbReference>
<organism evidence="19 20">
    <name type="scientific">Dendroctonus ponderosae</name>
    <name type="common">Mountain pine beetle</name>
    <dbReference type="NCBI Taxonomy" id="77166"/>
    <lineage>
        <taxon>Eukaryota</taxon>
        <taxon>Metazoa</taxon>
        <taxon>Ecdysozoa</taxon>
        <taxon>Arthropoda</taxon>
        <taxon>Hexapoda</taxon>
        <taxon>Insecta</taxon>
        <taxon>Pterygota</taxon>
        <taxon>Neoptera</taxon>
        <taxon>Endopterygota</taxon>
        <taxon>Coleoptera</taxon>
        <taxon>Polyphaga</taxon>
        <taxon>Cucujiformia</taxon>
        <taxon>Curculionidae</taxon>
        <taxon>Scolytinae</taxon>
        <taxon>Dendroctonus</taxon>
    </lineage>
</organism>
<dbReference type="PROSITE" id="PS50011">
    <property type="entry name" value="PROTEIN_KINASE_DOM"/>
    <property type="match status" value="2"/>
</dbReference>
<evidence type="ECO:0000256" key="11">
    <source>
        <dbReference type="ARBA" id="ARBA00047899"/>
    </source>
</evidence>
<evidence type="ECO:0000256" key="9">
    <source>
        <dbReference type="ARBA" id="ARBA00022777"/>
    </source>
</evidence>
<reference evidence="20" key="1">
    <citation type="journal article" date="2013" name="Genome Biol.">
        <title>Draft genome of the mountain pine beetle, Dendroctonus ponderosae Hopkins, a major forest pest.</title>
        <authorList>
            <person name="Keeling C.I."/>
            <person name="Yuen M.M."/>
            <person name="Liao N.Y."/>
            <person name="Docking T.R."/>
            <person name="Chan S.K."/>
            <person name="Taylor G.A."/>
            <person name="Palmquist D.L."/>
            <person name="Jackman S.D."/>
            <person name="Nguyen A."/>
            <person name="Li M."/>
            <person name="Henderson H."/>
            <person name="Janes J.K."/>
            <person name="Zhao Y."/>
            <person name="Pandoh P."/>
            <person name="Moore R."/>
            <person name="Sperling F.A."/>
            <person name="Huber D.P."/>
            <person name="Birol I."/>
            <person name="Jones S.J."/>
            <person name="Bohlmann J."/>
        </authorList>
    </citation>
    <scope>NUCLEOTIDE SEQUENCE</scope>
</reference>
<evidence type="ECO:0000256" key="13">
    <source>
        <dbReference type="PIRSR" id="PIRSR000606-50"/>
    </source>
</evidence>
<dbReference type="Proteomes" id="UP000019118">
    <property type="component" value="Unassembled WGS sequence"/>
</dbReference>
<evidence type="ECO:0000256" key="14">
    <source>
        <dbReference type="PIRSR" id="PIRSR000606-51"/>
    </source>
</evidence>
<evidence type="ECO:0000256" key="7">
    <source>
        <dbReference type="ARBA" id="ARBA00022737"/>
    </source>
</evidence>
<dbReference type="FunFam" id="1.10.510.10:FF:000157">
    <property type="entry name" value="Ribosomal protein S6 kinase"/>
    <property type="match status" value="1"/>
</dbReference>
<reference evidence="19" key="2">
    <citation type="submission" date="2024-08" db="UniProtKB">
        <authorList>
            <consortium name="EnsemblMetazoa"/>
        </authorList>
    </citation>
    <scope>IDENTIFICATION</scope>
</reference>
<sequence>MRHVFALVYKFAEKLTMAFTQNKSDNIYFCKTPIPISKSSCLSPSIRSYTKTVTVSLTETVTHEITYVNLSGYERVGMTDFNVLTVLGTGAYGKVFLVRKQGGSDTGKLYAMKVLKKATIVQKKKSTEHTRTEREVLEAIRDSPFLVTLHYAFQTESKLHLILDYVAGGELFSHLYRRDRFTPSEVKVYVAEIIIALEKLHQLGIIYRDIKLENILIDSEGHIVITDFGLSKNLGPGSTERAYSFCGTIEYMAPEVIETPPTGHDTTSDWWSIGVLTFEMLTGSSPFSVEGKGNSQAEVTDRIMRKPIPILPHTYGKDLSDFIRELLIKDPRRRLGGRGEDALELKRHAFFKGLDWEKVARKEIRPPFVPIIKGELDVSNFSEEFTKMEPVISPSQTPSHQRAFRGYSYVSPSIAYARNVLTVPVCPQRWHVDRPAEPPAEAPAESPAEPPAERLRQHTFNMQYGAQFLSKYDINANEPCLGEGASSICRRCVQKSTGIEYAVKIVSSDGRNLTEEINLLRACQGHPNIVKLVDCIQDDHLTYLVMECLNGGELFHRIRNKTRFLESEASVIIKKLVSALSFMHERRVVHRDLKPENLVFTSTADDAEIKIIDFGFARLKTEQEPQRTVCFTLGYAAPEVLRGDPEGYDETCDLWSLGVILYTMLSGKVPFHARSDEETVSSIMNRIKRGKFSFDSSAWDDVSQDAKNVVAGLLTVKPSDRLRMIDLQNNHWVQGSDGALENVLRTPDILSARTSTERTLQTTFTAFHQAEREGFRLQEVRSAKLAQRRRMKNSYTGTNSTSSSNKTDISSTNGTTSGISSAGTSSGGISSGDESRFSNPEVSSDNSVREISSDSSSIPISGRSSVISYRHERRRRNLVGCTPIRQSERILCRRLEIDCDPSVFISLPNSTRKRKARASQELISCTKVRKTAVSGNPRNETAK</sequence>
<evidence type="ECO:0000259" key="18">
    <source>
        <dbReference type="PROSITE" id="PS51285"/>
    </source>
</evidence>
<evidence type="ECO:0000256" key="4">
    <source>
        <dbReference type="ARBA" id="ARBA00022527"/>
    </source>
</evidence>
<dbReference type="GO" id="GO:0000287">
    <property type="term" value="F:magnesium ion binding"/>
    <property type="evidence" value="ECO:0007669"/>
    <property type="project" value="InterPro"/>
</dbReference>
<evidence type="ECO:0000256" key="8">
    <source>
        <dbReference type="ARBA" id="ARBA00022741"/>
    </source>
</evidence>
<evidence type="ECO:0000256" key="10">
    <source>
        <dbReference type="ARBA" id="ARBA00022840"/>
    </source>
</evidence>
<keyword evidence="5" id="KW-0597">Phosphoprotein</keyword>
<dbReference type="Gene3D" id="3.30.200.20">
    <property type="entry name" value="Phosphorylase Kinase, domain 1"/>
    <property type="match status" value="2"/>
</dbReference>